<accession>A0ABQ6MQ19</accession>
<evidence type="ECO:0000313" key="9">
    <source>
        <dbReference type="Proteomes" id="UP001165060"/>
    </source>
</evidence>
<dbReference type="PANTHER" id="PTHR23117">
    <property type="entry name" value="GUANYLATE KINASE-RELATED"/>
    <property type="match status" value="1"/>
</dbReference>
<gene>
    <name evidence="8" type="ORF">TeGR_g14534</name>
</gene>
<comment type="caution">
    <text evidence="8">The sequence shown here is derived from an EMBL/GenBank/DDBJ whole genome shotgun (WGS) entry which is preliminary data.</text>
</comment>
<sequence>MDASAAKPLVVCGPSGVGKGTLLEYLMKEALPEAFSFSVSHTTRGPRPGEEDGVHYNFTTKESVQEMIKNDEFLEYAEVHGNYYGTSYKAIEQPGKVVVLDIDVQGVQKVKAAVEAGKLSGANYVFIRPTSLEVLEKRLRDRGTETEDAILKRTANATAEMEYGTVEGNFDRTIVNDGLDAAKAEILKIAKELYGL</sequence>
<keyword evidence="6" id="KW-0067">ATP-binding</keyword>
<dbReference type="Proteomes" id="UP001165060">
    <property type="component" value="Unassembled WGS sequence"/>
</dbReference>
<evidence type="ECO:0000256" key="5">
    <source>
        <dbReference type="ARBA" id="ARBA00022777"/>
    </source>
</evidence>
<evidence type="ECO:0000256" key="4">
    <source>
        <dbReference type="ARBA" id="ARBA00022741"/>
    </source>
</evidence>
<dbReference type="InterPro" id="IPR017665">
    <property type="entry name" value="Guanylate_kinase"/>
</dbReference>
<dbReference type="PANTHER" id="PTHR23117:SF13">
    <property type="entry name" value="GUANYLATE KINASE"/>
    <property type="match status" value="1"/>
</dbReference>
<feature type="domain" description="Guanylate kinase-like" evidence="7">
    <location>
        <begin position="6"/>
        <end position="191"/>
    </location>
</feature>
<dbReference type="NCBIfam" id="TIGR03263">
    <property type="entry name" value="guanyl_kin"/>
    <property type="match status" value="1"/>
</dbReference>
<comment type="similarity">
    <text evidence="1">Belongs to the guanylate kinase family.</text>
</comment>
<dbReference type="InterPro" id="IPR027417">
    <property type="entry name" value="P-loop_NTPase"/>
</dbReference>
<dbReference type="InterPro" id="IPR020590">
    <property type="entry name" value="Guanylate_kinase_CS"/>
</dbReference>
<evidence type="ECO:0000256" key="2">
    <source>
        <dbReference type="ARBA" id="ARBA00012961"/>
    </source>
</evidence>
<evidence type="ECO:0000256" key="3">
    <source>
        <dbReference type="ARBA" id="ARBA00022679"/>
    </source>
</evidence>
<dbReference type="EC" id="2.7.4.8" evidence="2"/>
<dbReference type="Pfam" id="PF00625">
    <property type="entry name" value="Guanylate_kin"/>
    <property type="match status" value="1"/>
</dbReference>
<dbReference type="SUPFAM" id="SSF52540">
    <property type="entry name" value="P-loop containing nucleoside triphosphate hydrolases"/>
    <property type="match status" value="1"/>
</dbReference>
<keyword evidence="4" id="KW-0547">Nucleotide-binding</keyword>
<dbReference type="Gene3D" id="3.40.50.300">
    <property type="entry name" value="P-loop containing nucleotide triphosphate hydrolases"/>
    <property type="match status" value="1"/>
</dbReference>
<dbReference type="PROSITE" id="PS00856">
    <property type="entry name" value="GUANYLATE_KINASE_1"/>
    <property type="match status" value="1"/>
</dbReference>
<evidence type="ECO:0000256" key="6">
    <source>
        <dbReference type="ARBA" id="ARBA00022840"/>
    </source>
</evidence>
<name>A0ABQ6MQ19_9STRA</name>
<dbReference type="PROSITE" id="PS50052">
    <property type="entry name" value="GUANYLATE_KINASE_2"/>
    <property type="match status" value="1"/>
</dbReference>
<dbReference type="SMART" id="SM00072">
    <property type="entry name" value="GuKc"/>
    <property type="match status" value="1"/>
</dbReference>
<dbReference type="EMBL" id="BRYB01000422">
    <property type="protein sequence ID" value="GMI29760.1"/>
    <property type="molecule type" value="Genomic_DNA"/>
</dbReference>
<evidence type="ECO:0000256" key="1">
    <source>
        <dbReference type="ARBA" id="ARBA00005790"/>
    </source>
</evidence>
<dbReference type="InterPro" id="IPR008145">
    <property type="entry name" value="GK/Ca_channel_bsu"/>
</dbReference>
<proteinExistence type="inferred from homology"/>
<evidence type="ECO:0000259" key="7">
    <source>
        <dbReference type="PROSITE" id="PS50052"/>
    </source>
</evidence>
<evidence type="ECO:0000313" key="8">
    <source>
        <dbReference type="EMBL" id="GMI29760.1"/>
    </source>
</evidence>
<dbReference type="CDD" id="cd00071">
    <property type="entry name" value="GMPK"/>
    <property type="match status" value="1"/>
</dbReference>
<reference evidence="8 9" key="1">
    <citation type="journal article" date="2023" name="Commun. Biol.">
        <title>Genome analysis of Parmales, the sister group of diatoms, reveals the evolutionary specialization of diatoms from phago-mixotrophs to photoautotrophs.</title>
        <authorList>
            <person name="Ban H."/>
            <person name="Sato S."/>
            <person name="Yoshikawa S."/>
            <person name="Yamada K."/>
            <person name="Nakamura Y."/>
            <person name="Ichinomiya M."/>
            <person name="Sato N."/>
            <person name="Blanc-Mathieu R."/>
            <person name="Endo H."/>
            <person name="Kuwata A."/>
            <person name="Ogata H."/>
        </authorList>
    </citation>
    <scope>NUCLEOTIDE SEQUENCE [LARGE SCALE GENOMIC DNA]</scope>
</reference>
<protein>
    <recommendedName>
        <fullName evidence="2">guanylate kinase</fullName>
        <ecNumber evidence="2">2.7.4.8</ecNumber>
    </recommendedName>
</protein>
<dbReference type="InterPro" id="IPR008144">
    <property type="entry name" value="Guanylate_kin-like_dom"/>
</dbReference>
<keyword evidence="5" id="KW-0418">Kinase</keyword>
<organism evidence="8 9">
    <name type="scientific">Tetraparma gracilis</name>
    <dbReference type="NCBI Taxonomy" id="2962635"/>
    <lineage>
        <taxon>Eukaryota</taxon>
        <taxon>Sar</taxon>
        <taxon>Stramenopiles</taxon>
        <taxon>Ochrophyta</taxon>
        <taxon>Bolidophyceae</taxon>
        <taxon>Parmales</taxon>
        <taxon>Triparmaceae</taxon>
        <taxon>Tetraparma</taxon>
    </lineage>
</organism>
<keyword evidence="9" id="KW-1185">Reference proteome</keyword>
<keyword evidence="3" id="KW-0808">Transferase</keyword>